<organism evidence="2 3">
    <name type="scientific">Blautia pseudococcoides</name>
    <dbReference type="NCBI Taxonomy" id="1796616"/>
    <lineage>
        <taxon>Bacteria</taxon>
        <taxon>Bacillati</taxon>
        <taxon>Bacillota</taxon>
        <taxon>Clostridia</taxon>
        <taxon>Lachnospirales</taxon>
        <taxon>Lachnospiraceae</taxon>
        <taxon>Blautia</taxon>
    </lineage>
</organism>
<dbReference type="RefSeq" id="WP_065542942.1">
    <property type="nucleotide sequence ID" value="NZ_CP015405.2"/>
</dbReference>
<evidence type="ECO:0000259" key="1">
    <source>
        <dbReference type="Pfam" id="PF13302"/>
    </source>
</evidence>
<dbReference type="Gene3D" id="3.40.630.30">
    <property type="match status" value="1"/>
</dbReference>
<dbReference type="SUPFAM" id="SSF55729">
    <property type="entry name" value="Acyl-CoA N-acyltransferases (Nat)"/>
    <property type="match status" value="1"/>
</dbReference>
<reference evidence="2" key="1">
    <citation type="submission" date="2017-04" db="EMBL/GenBank/DDBJ databases">
        <title>Complete Genome Sequences of Twelve Strains of a Stable Defined Moderately Diverse Mouse Microbiota 2 (sDMDMm2).</title>
        <authorList>
            <person name="Uchimura Y."/>
            <person name="Wyss M."/>
            <person name="Brugiroux S."/>
            <person name="Limenitakis J.P."/>
            <person name="Stecher B."/>
            <person name="McCoy K.D."/>
            <person name="Macpherson A.J."/>
        </authorList>
    </citation>
    <scope>NUCLEOTIDE SEQUENCE</scope>
    <source>
        <strain evidence="2">YL58</strain>
    </source>
</reference>
<evidence type="ECO:0000313" key="2">
    <source>
        <dbReference type="EMBL" id="ANU76785.1"/>
    </source>
</evidence>
<dbReference type="InterPro" id="IPR000182">
    <property type="entry name" value="GNAT_dom"/>
</dbReference>
<gene>
    <name evidence="2" type="ORF">A4V09_14030</name>
</gene>
<protein>
    <submittedName>
        <fullName evidence="2">GNAT family N-acetyltransferase</fullName>
    </submittedName>
</protein>
<dbReference type="STRING" id="1796616.A4V09_14030"/>
<name>A0A1C7IB13_9FIRM</name>
<dbReference type="KEGG" id="byl:A4V09_14030"/>
<sequence length="199" mass="23095">MSELVKALLGNCGDVYQDCPVFDDGNYCLRLVAEDDAGDLLKVYSDEQAVSFFNSDNCGGDDFHYTSLERMKEAVRYWLWEYGRRGFVRWSIFSHKEEEVIGTVELFHRDSDDYFTDCGLLRLDLRSDYEKADVITEILQQIGTPAFDMFSCRMLATKAVPAAKERIRALMELEYEKSDHVLIGHNGSQYKFYWVLNKK</sequence>
<dbReference type="AlphaFoldDB" id="A0A1C7IB13"/>
<dbReference type="EMBL" id="CP015405">
    <property type="protein sequence ID" value="ANU76785.1"/>
    <property type="molecule type" value="Genomic_DNA"/>
</dbReference>
<dbReference type="GO" id="GO:0016747">
    <property type="term" value="F:acyltransferase activity, transferring groups other than amino-acyl groups"/>
    <property type="evidence" value="ECO:0007669"/>
    <property type="project" value="InterPro"/>
</dbReference>
<dbReference type="InterPro" id="IPR016181">
    <property type="entry name" value="Acyl_CoA_acyltransferase"/>
</dbReference>
<evidence type="ECO:0000313" key="3">
    <source>
        <dbReference type="Proteomes" id="UP000092574"/>
    </source>
</evidence>
<dbReference type="Pfam" id="PF13302">
    <property type="entry name" value="Acetyltransf_3"/>
    <property type="match status" value="1"/>
</dbReference>
<feature type="domain" description="N-acetyltransferase" evidence="1">
    <location>
        <begin position="28"/>
        <end position="162"/>
    </location>
</feature>
<keyword evidence="3" id="KW-1185">Reference proteome</keyword>
<proteinExistence type="predicted"/>
<accession>A0A1C7IB13</accession>
<dbReference type="Proteomes" id="UP000092574">
    <property type="component" value="Chromosome"/>
</dbReference>
<dbReference type="OrthoDB" id="359038at2"/>